<name>A0A0K2LFS2_9LACO</name>
<keyword evidence="1" id="KW-0812">Transmembrane</keyword>
<evidence type="ECO:0000256" key="1">
    <source>
        <dbReference type="SAM" id="Phobius"/>
    </source>
</evidence>
<dbReference type="Pfam" id="PF07553">
    <property type="entry name" value="Lipoprotein_Ltp"/>
    <property type="match status" value="3"/>
</dbReference>
<feature type="transmembrane region" description="Helical" evidence="1">
    <location>
        <begin position="20"/>
        <end position="40"/>
    </location>
</feature>
<dbReference type="InterPro" id="IPR011434">
    <property type="entry name" value="Ltp-like_HTH"/>
</dbReference>
<dbReference type="AlphaFoldDB" id="A0A0K2LFS2"/>
<dbReference type="STRING" id="1074467.JP39_04195"/>
<keyword evidence="1" id="KW-0472">Membrane</keyword>
<evidence type="ECO:0000313" key="4">
    <source>
        <dbReference type="Proteomes" id="UP000061546"/>
    </source>
</evidence>
<organism evidence="3 4">
    <name type="scientific">Companilactobacillus heilongjiangensis</name>
    <dbReference type="NCBI Taxonomy" id="1074467"/>
    <lineage>
        <taxon>Bacteria</taxon>
        <taxon>Bacillati</taxon>
        <taxon>Bacillota</taxon>
        <taxon>Bacilli</taxon>
        <taxon>Lactobacillales</taxon>
        <taxon>Lactobacillaceae</taxon>
        <taxon>Companilactobacillus</taxon>
    </lineage>
</organism>
<evidence type="ECO:0000259" key="2">
    <source>
        <dbReference type="Pfam" id="PF07553"/>
    </source>
</evidence>
<reference evidence="3 4" key="1">
    <citation type="submission" date="2015-08" db="EMBL/GenBank/DDBJ databases">
        <title>Genomic sequence of Lactobacillus heilongjiangensis DSM 28069, isolated from Chinese traditional pickle.</title>
        <authorList>
            <person name="Jiang X."/>
            <person name="Zheng B."/>
            <person name="Cheng H."/>
        </authorList>
    </citation>
    <scope>NUCLEOTIDE SEQUENCE [LARGE SCALE GENOMIC DNA]</scope>
    <source>
        <strain evidence="3 4">DSM 28069</strain>
    </source>
</reference>
<keyword evidence="4" id="KW-1185">Reference proteome</keyword>
<dbReference type="Gene3D" id="1.10.10.10">
    <property type="entry name" value="Winged helix-like DNA-binding domain superfamily/Winged helix DNA-binding domain"/>
    <property type="match status" value="3"/>
</dbReference>
<feature type="domain" description="Putative host cell surface-exposed lipoprotein Ltp-like HTH region" evidence="2">
    <location>
        <begin position="153"/>
        <end position="200"/>
    </location>
</feature>
<feature type="domain" description="Putative host cell surface-exposed lipoprotein Ltp-like HTH region" evidence="2">
    <location>
        <begin position="106"/>
        <end position="150"/>
    </location>
</feature>
<dbReference type="Proteomes" id="UP000061546">
    <property type="component" value="Chromosome"/>
</dbReference>
<protein>
    <recommendedName>
        <fullName evidence="2">Putative host cell surface-exposed lipoprotein Ltp-like HTH region domain-containing protein</fullName>
    </recommendedName>
</protein>
<dbReference type="InterPro" id="IPR036388">
    <property type="entry name" value="WH-like_DNA-bd_sf"/>
</dbReference>
<feature type="domain" description="Putative host cell surface-exposed lipoprotein Ltp-like HTH region" evidence="2">
    <location>
        <begin position="64"/>
        <end position="102"/>
    </location>
</feature>
<keyword evidence="1" id="KW-1133">Transmembrane helix</keyword>
<accession>A0A0K2LFS2</accession>
<sequence length="202" mass="22830">MEVIILKPQKRQNLTRNQIVFLCIIGLLFLALIPMAVLSLRTTSTNNTSTRTEVAVPKHGKLVLKQAQNYVDVMHISKQDLADQLSAKHYSKAAINYAISHVKTNYDKNALLKGKEYSDSQNMSKQGIYDQLISKGKFTVKQAQYAVDNLQVDYNQNALITAKNYQRDLGFSPAKIREVLISDKNEKFTPAEANYAIQHLND</sequence>
<dbReference type="OrthoDB" id="1669102at2"/>
<dbReference type="EMBL" id="CP012559">
    <property type="protein sequence ID" value="ALB30137.1"/>
    <property type="molecule type" value="Genomic_DNA"/>
</dbReference>
<evidence type="ECO:0000313" key="3">
    <source>
        <dbReference type="EMBL" id="ALB30137.1"/>
    </source>
</evidence>
<gene>
    <name evidence="3" type="ORF">JP39_04195</name>
</gene>
<dbReference type="KEGG" id="lhi:JP39_04195"/>
<proteinExistence type="predicted"/>